<evidence type="ECO:0000256" key="2">
    <source>
        <dbReference type="ARBA" id="ARBA00023082"/>
    </source>
</evidence>
<dbReference type="Pfam" id="PF04545">
    <property type="entry name" value="Sigma70_r4"/>
    <property type="match status" value="1"/>
</dbReference>
<feature type="domain" description="RNA polymerase sigma-70 region 2" evidence="5">
    <location>
        <begin position="76"/>
        <end position="131"/>
    </location>
</feature>
<dbReference type="CDD" id="cd06171">
    <property type="entry name" value="Sigma70_r4"/>
    <property type="match status" value="1"/>
</dbReference>
<protein>
    <submittedName>
        <fullName evidence="7">DNA directed RNA polymerase subunit</fullName>
    </submittedName>
</protein>
<dbReference type="Gene3D" id="1.10.1740.10">
    <property type="match status" value="1"/>
</dbReference>
<dbReference type="GO" id="GO:0003677">
    <property type="term" value="F:DNA binding"/>
    <property type="evidence" value="ECO:0007669"/>
    <property type="project" value="UniProtKB-KW"/>
</dbReference>
<evidence type="ECO:0000313" key="7">
    <source>
        <dbReference type="EMBL" id="DAE10610.1"/>
    </source>
</evidence>
<organism evidence="7">
    <name type="scientific">Myoviridae sp. ctUPB15</name>
    <dbReference type="NCBI Taxonomy" id="2825116"/>
    <lineage>
        <taxon>Viruses</taxon>
        <taxon>Duplodnaviria</taxon>
        <taxon>Heunggongvirae</taxon>
        <taxon>Uroviricota</taxon>
        <taxon>Caudoviricetes</taxon>
    </lineage>
</organism>
<dbReference type="NCBIfam" id="TIGR02937">
    <property type="entry name" value="sigma70-ECF"/>
    <property type="match status" value="1"/>
</dbReference>
<name>A0A8S5PUR5_9CAUD</name>
<evidence type="ECO:0000256" key="4">
    <source>
        <dbReference type="ARBA" id="ARBA00023163"/>
    </source>
</evidence>
<proteinExistence type="predicted"/>
<dbReference type="Pfam" id="PF04542">
    <property type="entry name" value="Sigma70_r2"/>
    <property type="match status" value="1"/>
</dbReference>
<sequence>MMRLSWITRKRRSTTWRIKLHSFFFSKNKKALRARNAFGVFFGKGGVDMEKNSKTNETLVNLIRSGTDRAENLLQLWKQNKAFIATLARKYSGGAEMEDLEQEGFIGLCEAIPHCDEGRGMSFIGYAAFYIQKNLRACVENNRPVKLSRSAADEALQYKKLVREYTKYYGCTPSDRELCAFLHVDQDKLALIRKATETGHIRSLSEELPGMDGDICLGDTIASDEDLERDAIRRIDHEHMKRELWLAVDQLPDRLPAAIRLRYESGLTYKEMGERLGVDMNQARSLEQKAFKKLRIPSRAKRFRAYHEEYLSASQIHHVGVRRFNETWTSEVEGDAIRWTEKERGC</sequence>
<dbReference type="GO" id="GO:0006352">
    <property type="term" value="P:DNA-templated transcription initiation"/>
    <property type="evidence" value="ECO:0007669"/>
    <property type="project" value="InterPro"/>
</dbReference>
<dbReference type="Gene3D" id="1.20.140.160">
    <property type="match status" value="1"/>
</dbReference>
<evidence type="ECO:0000256" key="3">
    <source>
        <dbReference type="ARBA" id="ARBA00023125"/>
    </source>
</evidence>
<dbReference type="InterPro" id="IPR000943">
    <property type="entry name" value="RNA_pol_sigma70"/>
</dbReference>
<dbReference type="InterPro" id="IPR014284">
    <property type="entry name" value="RNA_pol_sigma-70_dom"/>
</dbReference>
<feature type="domain" description="RNA polymerase sigma-70 region 4" evidence="6">
    <location>
        <begin position="247"/>
        <end position="295"/>
    </location>
</feature>
<keyword evidence="3" id="KW-0238">DNA-binding</keyword>
<evidence type="ECO:0000259" key="6">
    <source>
        <dbReference type="Pfam" id="PF04545"/>
    </source>
</evidence>
<dbReference type="PRINTS" id="PR00046">
    <property type="entry name" value="SIGMA70FCT"/>
</dbReference>
<keyword evidence="4" id="KW-0804">Transcription</keyword>
<dbReference type="InterPro" id="IPR050239">
    <property type="entry name" value="Sigma-70_RNA_pol_init_factors"/>
</dbReference>
<accession>A0A8S5PUR5</accession>
<dbReference type="SUPFAM" id="SSF88659">
    <property type="entry name" value="Sigma3 and sigma4 domains of RNA polymerase sigma factors"/>
    <property type="match status" value="2"/>
</dbReference>
<reference evidence="7" key="1">
    <citation type="journal article" date="2021" name="Proc. Natl. Acad. Sci. U.S.A.">
        <title>A Catalog of Tens of Thousands of Viruses from Human Metagenomes Reveals Hidden Associations with Chronic Diseases.</title>
        <authorList>
            <person name="Tisza M.J."/>
            <person name="Buck C.B."/>
        </authorList>
    </citation>
    <scope>NUCLEOTIDE SEQUENCE</scope>
    <source>
        <strain evidence="7">CtUPB15</strain>
    </source>
</reference>
<dbReference type="PANTHER" id="PTHR30603">
    <property type="entry name" value="RNA POLYMERASE SIGMA FACTOR RPO"/>
    <property type="match status" value="1"/>
</dbReference>
<evidence type="ECO:0000256" key="1">
    <source>
        <dbReference type="ARBA" id="ARBA00023015"/>
    </source>
</evidence>
<dbReference type="InterPro" id="IPR013324">
    <property type="entry name" value="RNA_pol_sigma_r3/r4-like"/>
</dbReference>
<dbReference type="PANTHER" id="PTHR30603:SF47">
    <property type="entry name" value="RNA POLYMERASE SIGMA FACTOR SIGD, CHLOROPLASTIC"/>
    <property type="match status" value="1"/>
</dbReference>
<evidence type="ECO:0000259" key="5">
    <source>
        <dbReference type="Pfam" id="PF04542"/>
    </source>
</evidence>
<dbReference type="SUPFAM" id="SSF88946">
    <property type="entry name" value="Sigma2 domain of RNA polymerase sigma factors"/>
    <property type="match status" value="1"/>
</dbReference>
<keyword evidence="1" id="KW-0805">Transcription regulation</keyword>
<dbReference type="EMBL" id="BK015516">
    <property type="protein sequence ID" value="DAE10610.1"/>
    <property type="molecule type" value="Genomic_DNA"/>
</dbReference>
<dbReference type="InterPro" id="IPR007630">
    <property type="entry name" value="RNA_pol_sigma70_r4"/>
</dbReference>
<dbReference type="InterPro" id="IPR007627">
    <property type="entry name" value="RNA_pol_sigma70_r2"/>
</dbReference>
<dbReference type="InterPro" id="IPR013325">
    <property type="entry name" value="RNA_pol_sigma_r2"/>
</dbReference>
<dbReference type="GO" id="GO:0016987">
    <property type="term" value="F:sigma factor activity"/>
    <property type="evidence" value="ECO:0007669"/>
    <property type="project" value="UniProtKB-KW"/>
</dbReference>
<keyword evidence="2" id="KW-0731">Sigma factor</keyword>